<keyword evidence="1" id="KW-0472">Membrane</keyword>
<dbReference type="AlphaFoldDB" id="A0AAE3L381"/>
<keyword evidence="4" id="KW-1185">Reference proteome</keyword>
<evidence type="ECO:0000259" key="2">
    <source>
        <dbReference type="Pfam" id="PF12164"/>
    </source>
</evidence>
<sequence length="207" mass="23859">MENGENMIYLQPKEKLNIIQGTSIYVEDICEIIGEAKLIEKVKNIEILQGTYEKTVFVVSLVMVLDKIRNSFPELYIYVLNEKDILIQVEETKNIKTTIFEKIKIVLVCLLLLIGAGVTMMNFHADVNMVEAQKNFYKMVTGKNVEKPLWIAIPYSLGIGIGMMVFFNHLSPKKRKTDQPSPLDLEMDSYQNNIDDFMRNNKKESKN</sequence>
<keyword evidence="1" id="KW-0812">Transmembrane</keyword>
<protein>
    <submittedName>
        <fullName evidence="3">Stage V sporulation protein AA</fullName>
    </submittedName>
</protein>
<keyword evidence="1" id="KW-1133">Transmembrane helix</keyword>
<dbReference type="Proteomes" id="UP001205748">
    <property type="component" value="Unassembled WGS sequence"/>
</dbReference>
<feature type="domain" description="Stage V sporulation protein AA" evidence="2">
    <location>
        <begin position="6"/>
        <end position="91"/>
    </location>
</feature>
<dbReference type="InterPro" id="IPR021997">
    <property type="entry name" value="SporV_AA"/>
</dbReference>
<gene>
    <name evidence="3" type="ORF">NSA47_02190</name>
</gene>
<feature type="transmembrane region" description="Helical" evidence="1">
    <location>
        <begin position="149"/>
        <end position="167"/>
    </location>
</feature>
<dbReference type="EMBL" id="JANKAS010000001">
    <property type="protein sequence ID" value="MCR1897798.1"/>
    <property type="molecule type" value="Genomic_DNA"/>
</dbReference>
<dbReference type="RefSeq" id="WP_257529222.1">
    <property type="nucleotide sequence ID" value="NZ_JANKAS010000001.1"/>
</dbReference>
<dbReference type="Gene3D" id="2.60.480.10">
    <property type="entry name" value="eubacterium ventriosum atcc domain"/>
    <property type="match status" value="1"/>
</dbReference>
<accession>A0AAE3L381</accession>
<evidence type="ECO:0000256" key="1">
    <source>
        <dbReference type="SAM" id="Phobius"/>
    </source>
</evidence>
<proteinExistence type="predicted"/>
<dbReference type="InterPro" id="IPR038548">
    <property type="entry name" value="SporV_AA_N_sf"/>
</dbReference>
<reference evidence="3" key="1">
    <citation type="submission" date="2022-07" db="EMBL/GenBank/DDBJ databases">
        <title>Enhanced cultured diversity of the mouse gut microbiota enables custom-made synthetic communities.</title>
        <authorList>
            <person name="Afrizal A."/>
        </authorList>
    </citation>
    <scope>NUCLEOTIDE SEQUENCE</scope>
    <source>
        <strain evidence="3">DSM 28593</strain>
    </source>
</reference>
<evidence type="ECO:0000313" key="4">
    <source>
        <dbReference type="Proteomes" id="UP001205748"/>
    </source>
</evidence>
<organism evidence="3 4">
    <name type="scientific">Irregularibacter muris</name>
    <dbReference type="NCBI Taxonomy" id="1796619"/>
    <lineage>
        <taxon>Bacteria</taxon>
        <taxon>Bacillati</taxon>
        <taxon>Bacillota</taxon>
        <taxon>Clostridia</taxon>
        <taxon>Eubacteriales</taxon>
        <taxon>Eubacteriaceae</taxon>
        <taxon>Irregularibacter</taxon>
    </lineage>
</organism>
<feature type="transmembrane region" description="Helical" evidence="1">
    <location>
        <begin position="105"/>
        <end position="125"/>
    </location>
</feature>
<dbReference type="Pfam" id="PF12164">
    <property type="entry name" value="SporV_AA"/>
    <property type="match status" value="1"/>
</dbReference>
<comment type="caution">
    <text evidence="3">The sequence shown here is derived from an EMBL/GenBank/DDBJ whole genome shotgun (WGS) entry which is preliminary data.</text>
</comment>
<evidence type="ECO:0000313" key="3">
    <source>
        <dbReference type="EMBL" id="MCR1897798.1"/>
    </source>
</evidence>
<name>A0AAE3L381_9FIRM</name>